<organism evidence="2 3">
    <name type="scientific">Clonorchis sinensis</name>
    <name type="common">Chinese liver fluke</name>
    <dbReference type="NCBI Taxonomy" id="79923"/>
    <lineage>
        <taxon>Eukaryota</taxon>
        <taxon>Metazoa</taxon>
        <taxon>Spiralia</taxon>
        <taxon>Lophotrochozoa</taxon>
        <taxon>Platyhelminthes</taxon>
        <taxon>Trematoda</taxon>
        <taxon>Digenea</taxon>
        <taxon>Opisthorchiida</taxon>
        <taxon>Opisthorchiata</taxon>
        <taxon>Opisthorchiidae</taxon>
        <taxon>Clonorchis</taxon>
    </lineage>
</organism>
<accession>G7YSP2</accession>
<name>G7YSP2_CLOSI</name>
<gene>
    <name evidence="2" type="ORF">CLF_109517</name>
</gene>
<reference key="2">
    <citation type="submission" date="2011-10" db="EMBL/GenBank/DDBJ databases">
        <title>The genome and transcriptome sequence of Clonorchis sinensis provide insights into the carcinogenic liver fluke.</title>
        <authorList>
            <person name="Wang X."/>
            <person name="Huang Y."/>
            <person name="Chen W."/>
            <person name="Liu H."/>
            <person name="Guo L."/>
            <person name="Chen Y."/>
            <person name="Luo F."/>
            <person name="Zhou W."/>
            <person name="Sun J."/>
            <person name="Mao Q."/>
            <person name="Liang P."/>
            <person name="Zhou C."/>
            <person name="Tian Y."/>
            <person name="Men J."/>
            <person name="Lv X."/>
            <person name="Huang L."/>
            <person name="Zhou J."/>
            <person name="Hu Y."/>
            <person name="Li R."/>
            <person name="Zhang F."/>
            <person name="Lei H."/>
            <person name="Li X."/>
            <person name="Hu X."/>
            <person name="Liang C."/>
            <person name="Xu J."/>
            <person name="Wu Z."/>
            <person name="Yu X."/>
        </authorList>
    </citation>
    <scope>NUCLEOTIDE SEQUENCE</scope>
    <source>
        <strain>Henan</strain>
    </source>
</reference>
<evidence type="ECO:0000313" key="2">
    <source>
        <dbReference type="EMBL" id="GAA55972.1"/>
    </source>
</evidence>
<evidence type="ECO:0000256" key="1">
    <source>
        <dbReference type="SAM" id="Coils"/>
    </source>
</evidence>
<dbReference type="AlphaFoldDB" id="G7YSP2"/>
<dbReference type="Proteomes" id="UP000008909">
    <property type="component" value="Unassembled WGS sequence"/>
</dbReference>
<feature type="coiled-coil region" evidence="1">
    <location>
        <begin position="5"/>
        <end position="32"/>
    </location>
</feature>
<dbReference type="EMBL" id="DF144125">
    <property type="protein sequence ID" value="GAA55972.1"/>
    <property type="molecule type" value="Genomic_DNA"/>
</dbReference>
<evidence type="ECO:0000313" key="3">
    <source>
        <dbReference type="Proteomes" id="UP000008909"/>
    </source>
</evidence>
<keyword evidence="1" id="KW-0175">Coiled coil</keyword>
<sequence length="166" mass="19789">MSIEFNQLRELLQQQQKQFEEAQLKLIESLSQRLHIQTAATSTAHKSRSNWVTATFEVDFACRMKFVTDRDNKSPVRLQLDTGSDIMLLSERMWKRIVKPHAHWFQLLQFRSPENGNVESTTKPWMRRHVQFVRKLGRYALKAIALMHERHWLRDWAISASVTNRW</sequence>
<keyword evidence="3" id="KW-1185">Reference proteome</keyword>
<protein>
    <recommendedName>
        <fullName evidence="4">Peptidase A2 domain-containing protein</fullName>
    </recommendedName>
</protein>
<reference evidence="2" key="1">
    <citation type="journal article" date="2011" name="Genome Biol.">
        <title>The draft genome of the carcinogenic human liver fluke Clonorchis sinensis.</title>
        <authorList>
            <person name="Wang X."/>
            <person name="Chen W."/>
            <person name="Huang Y."/>
            <person name="Sun J."/>
            <person name="Men J."/>
            <person name="Liu H."/>
            <person name="Luo F."/>
            <person name="Guo L."/>
            <person name="Lv X."/>
            <person name="Deng C."/>
            <person name="Zhou C."/>
            <person name="Fan Y."/>
            <person name="Li X."/>
            <person name="Huang L."/>
            <person name="Hu Y."/>
            <person name="Liang C."/>
            <person name="Hu X."/>
            <person name="Xu J."/>
            <person name="Yu X."/>
        </authorList>
    </citation>
    <scope>NUCLEOTIDE SEQUENCE [LARGE SCALE GENOMIC DNA]</scope>
    <source>
        <strain evidence="2">Henan</strain>
    </source>
</reference>
<proteinExistence type="predicted"/>
<evidence type="ECO:0008006" key="4">
    <source>
        <dbReference type="Google" id="ProtNLM"/>
    </source>
</evidence>